<evidence type="ECO:0008006" key="5">
    <source>
        <dbReference type="Google" id="ProtNLM"/>
    </source>
</evidence>
<dbReference type="EMBL" id="QKWH01000003">
    <property type="protein sequence ID" value="PZR53858.1"/>
    <property type="molecule type" value="Genomic_DNA"/>
</dbReference>
<evidence type="ECO:0000256" key="1">
    <source>
        <dbReference type="SAM" id="MobiDB-lite"/>
    </source>
</evidence>
<evidence type="ECO:0000313" key="3">
    <source>
        <dbReference type="EMBL" id="PZR53858.1"/>
    </source>
</evidence>
<feature type="chain" id="PRO_5015913638" description="Secreted protein" evidence="2">
    <location>
        <begin position="30"/>
        <end position="198"/>
    </location>
</feature>
<sequence length="198" mass="20208">MRALSLRTITLLAAAALVAGPLGTGPASADPGSSDGSTSATSGAGETPATSEPDRVVTHEDGSTTLVYSDGATFTSQDPVAAASAQSRVSVLAAGSFGWSSTYDVSVYSRTWTTGAAGDVWVDIASISNCGGKTHRLALYRQGAVGWSQVGTVRTVSCGGGSYVWRGVAQGTYRFQLWDPDSGDAYRAHAASGTVRHP</sequence>
<protein>
    <recommendedName>
        <fullName evidence="5">Secreted protein</fullName>
    </recommendedName>
</protein>
<evidence type="ECO:0000256" key="2">
    <source>
        <dbReference type="SAM" id="SignalP"/>
    </source>
</evidence>
<dbReference type="RefSeq" id="WP_111250525.1">
    <property type="nucleotide sequence ID" value="NZ_QKWH01000003.1"/>
</dbReference>
<evidence type="ECO:0000313" key="4">
    <source>
        <dbReference type="Proteomes" id="UP000248783"/>
    </source>
</evidence>
<reference evidence="3 4" key="1">
    <citation type="submission" date="2018-06" db="EMBL/GenBank/DDBJ databases">
        <title>Whole genome sequencing of a novel hydrocarbon degrading bacterial strain, PW21 isolated from oil contaminated produced water sample.</title>
        <authorList>
            <person name="Nagkirti P."/>
            <person name="Shaikh A."/>
            <person name="Gowdaman V."/>
            <person name="Engineer A.E."/>
            <person name="Dagar S."/>
            <person name="Dhakephalkar P.K."/>
        </authorList>
    </citation>
    <scope>NUCLEOTIDE SEQUENCE [LARGE SCALE GENOMIC DNA]</scope>
    <source>
        <strain evidence="3 4">PW21</strain>
    </source>
</reference>
<feature type="region of interest" description="Disordered" evidence="1">
    <location>
        <begin position="25"/>
        <end position="57"/>
    </location>
</feature>
<organism evidence="3 4">
    <name type="scientific">Xylanimonas oleitrophica</name>
    <dbReference type="NCBI Taxonomy" id="2607479"/>
    <lineage>
        <taxon>Bacteria</taxon>
        <taxon>Bacillati</taxon>
        <taxon>Actinomycetota</taxon>
        <taxon>Actinomycetes</taxon>
        <taxon>Micrococcales</taxon>
        <taxon>Promicromonosporaceae</taxon>
        <taxon>Xylanimonas</taxon>
    </lineage>
</organism>
<keyword evidence="2" id="KW-0732">Signal</keyword>
<dbReference type="AlphaFoldDB" id="A0A2W5XUD7"/>
<dbReference type="Proteomes" id="UP000248783">
    <property type="component" value="Unassembled WGS sequence"/>
</dbReference>
<feature type="signal peptide" evidence="2">
    <location>
        <begin position="1"/>
        <end position="29"/>
    </location>
</feature>
<keyword evidence="4" id="KW-1185">Reference proteome</keyword>
<comment type="caution">
    <text evidence="3">The sequence shown here is derived from an EMBL/GenBank/DDBJ whole genome shotgun (WGS) entry which is preliminary data.</text>
</comment>
<proteinExistence type="predicted"/>
<gene>
    <name evidence="3" type="ORF">DNL40_07060</name>
</gene>
<accession>A0A2W5XUD7</accession>
<feature type="compositionally biased region" description="Low complexity" evidence="1">
    <location>
        <begin position="25"/>
        <end position="51"/>
    </location>
</feature>
<name>A0A2W5XUD7_9MICO</name>